<evidence type="ECO:0000313" key="2">
    <source>
        <dbReference type="Proteomes" id="UP000484858"/>
    </source>
</evidence>
<dbReference type="AlphaFoldDB" id="A0A829WVX5"/>
<dbReference type="SUPFAM" id="SSF54001">
    <property type="entry name" value="Cysteine proteinases"/>
    <property type="match status" value="1"/>
</dbReference>
<reference evidence="1 2" key="1">
    <citation type="submission" date="2013-04" db="EMBL/GenBank/DDBJ databases">
        <title>Gluconobacter oxydans NBRC 3293 whole genome sequence.</title>
        <authorList>
            <person name="Matsutani M."/>
            <person name="Yakushi T."/>
            <person name="Matsushita K."/>
        </authorList>
    </citation>
    <scope>NUCLEOTIDE SEQUENCE [LARGE SCALE GENOMIC DNA]</scope>
    <source>
        <strain evidence="1 2">NBRC 3293</strain>
    </source>
</reference>
<name>A0A829WVX5_GLUOY</name>
<evidence type="ECO:0000313" key="1">
    <source>
        <dbReference type="EMBL" id="GEM16054.1"/>
    </source>
</evidence>
<dbReference type="Proteomes" id="UP000484858">
    <property type="component" value="Unassembled WGS sequence"/>
</dbReference>
<accession>A0A829WVX5</accession>
<sequence>MFLEISLVSAPFVGGRYLGKKDPKHDPRTYHLGRVLAVRLPAVPAERDWSQNVPYQMWGNDRFGCCAFAAHAALVATWTKAAQGLVMLSTETVLQNYALVTGFVPATGANDDGTILLDELNAWRRDGLHRPGQTLDYLTAYGAIVPTDVQGIKRAIAYLGGVLAGVQVPQAFLDLGLGETWDWDAISDHTPAGGHAIALVGYNPAGVFFNTWGARTFMPWATFTRISDEAYGLLSRQNWLGVPGTAPTGEDFDALLTEMRAA</sequence>
<organism evidence="1 2">
    <name type="scientific">Gluconobacter oxydans NBRC 3293</name>
    <dbReference type="NCBI Taxonomy" id="1315969"/>
    <lineage>
        <taxon>Bacteria</taxon>
        <taxon>Pseudomonadati</taxon>
        <taxon>Pseudomonadota</taxon>
        <taxon>Alphaproteobacteria</taxon>
        <taxon>Acetobacterales</taxon>
        <taxon>Acetobacteraceae</taxon>
        <taxon>Gluconobacter</taxon>
    </lineage>
</organism>
<protein>
    <recommendedName>
        <fullName evidence="3">Peptidase C39-like domain-containing protein</fullName>
    </recommendedName>
</protein>
<dbReference type="InterPro" id="IPR038765">
    <property type="entry name" value="Papain-like_cys_pep_sf"/>
</dbReference>
<gene>
    <name evidence="1" type="ORF">NBRC3293_0551</name>
</gene>
<comment type="caution">
    <text evidence="1">The sequence shown here is derived from an EMBL/GenBank/DDBJ whole genome shotgun (WGS) entry which is preliminary data.</text>
</comment>
<evidence type="ECO:0008006" key="3">
    <source>
        <dbReference type="Google" id="ProtNLM"/>
    </source>
</evidence>
<dbReference type="Gene3D" id="3.90.70.10">
    <property type="entry name" value="Cysteine proteinases"/>
    <property type="match status" value="1"/>
</dbReference>
<dbReference type="EMBL" id="BARJ01000003">
    <property type="protein sequence ID" value="GEM16054.1"/>
    <property type="molecule type" value="Genomic_DNA"/>
</dbReference>
<proteinExistence type="predicted"/>